<gene>
    <name evidence="9 10" type="primary">LOC111085497</name>
</gene>
<feature type="transmembrane region" description="Helical" evidence="6">
    <location>
        <begin position="289"/>
        <end position="308"/>
    </location>
</feature>
<feature type="transmembrane region" description="Helical" evidence="6">
    <location>
        <begin position="79"/>
        <end position="103"/>
    </location>
</feature>
<evidence type="ECO:0000256" key="3">
    <source>
        <dbReference type="ARBA" id="ARBA00022989"/>
    </source>
</evidence>
<proteinExistence type="predicted"/>
<dbReference type="PANTHER" id="PTHR24060">
    <property type="entry name" value="METABOTROPIC GLUTAMATE RECEPTOR"/>
    <property type="match status" value="1"/>
</dbReference>
<dbReference type="InterPro" id="IPR017978">
    <property type="entry name" value="GPCR_3_C"/>
</dbReference>
<dbReference type="GeneID" id="111085497"/>
<protein>
    <submittedName>
        <fullName evidence="9 10">Metabotropic glutamate receptor 2-like</fullName>
    </submittedName>
</protein>
<reference evidence="9 10" key="1">
    <citation type="submission" date="2025-05" db="UniProtKB">
        <authorList>
            <consortium name="RefSeq"/>
        </authorList>
    </citation>
    <scope>IDENTIFICATION</scope>
    <source>
        <tissue evidence="9 10">Muscle</tissue>
    </source>
</reference>
<feature type="transmembrane region" description="Helical" evidence="6">
    <location>
        <begin position="223"/>
        <end position="245"/>
    </location>
</feature>
<evidence type="ECO:0000313" key="9">
    <source>
        <dbReference type="RefSeq" id="XP_022240045.1"/>
    </source>
</evidence>
<evidence type="ECO:0000256" key="6">
    <source>
        <dbReference type="SAM" id="Phobius"/>
    </source>
</evidence>
<keyword evidence="5" id="KW-0325">Glycoprotein</keyword>
<keyword evidence="2 6" id="KW-0812">Transmembrane</keyword>
<feature type="transmembrane region" description="Helical" evidence="6">
    <location>
        <begin position="12"/>
        <end position="29"/>
    </location>
</feature>
<evidence type="ECO:0000256" key="1">
    <source>
        <dbReference type="ARBA" id="ARBA00004141"/>
    </source>
</evidence>
<evidence type="ECO:0000313" key="10">
    <source>
        <dbReference type="RefSeq" id="XP_022240046.1"/>
    </source>
</evidence>
<feature type="domain" description="G-protein coupled receptors family 3 profile" evidence="7">
    <location>
        <begin position="117"/>
        <end position="309"/>
    </location>
</feature>
<dbReference type="RefSeq" id="XP_022240046.1">
    <property type="nucleotide sequence ID" value="XM_022384338.1"/>
</dbReference>
<feature type="transmembrane region" description="Helical" evidence="6">
    <location>
        <begin position="184"/>
        <end position="203"/>
    </location>
</feature>
<keyword evidence="8" id="KW-1185">Reference proteome</keyword>
<keyword evidence="4 6" id="KW-0472">Membrane</keyword>
<feature type="transmembrane region" description="Helical" evidence="6">
    <location>
        <begin position="149"/>
        <end position="172"/>
    </location>
</feature>
<organism evidence="8 9">
    <name type="scientific">Limulus polyphemus</name>
    <name type="common">Atlantic horseshoe crab</name>
    <dbReference type="NCBI Taxonomy" id="6850"/>
    <lineage>
        <taxon>Eukaryota</taxon>
        <taxon>Metazoa</taxon>
        <taxon>Ecdysozoa</taxon>
        <taxon>Arthropoda</taxon>
        <taxon>Chelicerata</taxon>
        <taxon>Merostomata</taxon>
        <taxon>Xiphosura</taxon>
        <taxon>Limulidae</taxon>
        <taxon>Limulus</taxon>
    </lineage>
</organism>
<accession>A0ABM1S8U0</accession>
<sequence>MTILHLASRKKALLFAVNAINVILTSTAQSSDSNFSLLDVAIQDPTMTLKDNNSECLEEWCELRNSSTSDFLWLRDDLWIVPLIVLSSLNVIVIICFEVYVLYKVHGTTSIRRHLFLGQLLLLGLFFCSITGFAFVPRAHWITCTVIRIGLGLAYTLVFATLLVKLVFLLSLHAGVYLPASYQGFLLFFILIVQVVIDVQWLVQRSTTDFISRTAITNCDSSVSNILLTLIYPMFLIFSITILSIKARGNHENHREALFIGIAIGFTIPLWVIWLLFALATEPSYHDASMGFGIVFNATIIFLVMFLPKGRQLAAMERSGLCPEDPNILSSPNPSIYTPSLLHIQPPIMSLKKQSTVYKPATITTPTTQDRVLYLSPPLGRVWKYSYPVVPHLPVPPLEDAYFYQGERRKTSFNPNMIFFRAPLY</sequence>
<dbReference type="InterPro" id="IPR050726">
    <property type="entry name" value="mGluR"/>
</dbReference>
<feature type="transmembrane region" description="Helical" evidence="6">
    <location>
        <begin position="257"/>
        <end position="277"/>
    </location>
</feature>
<dbReference type="Proteomes" id="UP000694941">
    <property type="component" value="Unplaced"/>
</dbReference>
<keyword evidence="3 6" id="KW-1133">Transmembrane helix</keyword>
<evidence type="ECO:0000259" key="7">
    <source>
        <dbReference type="PROSITE" id="PS50259"/>
    </source>
</evidence>
<name>A0ABM1S8U0_LIMPO</name>
<dbReference type="Pfam" id="PF00003">
    <property type="entry name" value="7tm_3"/>
    <property type="match status" value="1"/>
</dbReference>
<evidence type="ECO:0000256" key="2">
    <source>
        <dbReference type="ARBA" id="ARBA00022692"/>
    </source>
</evidence>
<dbReference type="PROSITE" id="PS50259">
    <property type="entry name" value="G_PROTEIN_RECEP_F3_4"/>
    <property type="match status" value="1"/>
</dbReference>
<evidence type="ECO:0000256" key="5">
    <source>
        <dbReference type="ARBA" id="ARBA00023180"/>
    </source>
</evidence>
<dbReference type="RefSeq" id="XP_022240045.1">
    <property type="nucleotide sequence ID" value="XM_022384337.1"/>
</dbReference>
<evidence type="ECO:0000313" key="8">
    <source>
        <dbReference type="Proteomes" id="UP000694941"/>
    </source>
</evidence>
<comment type="subcellular location">
    <subcellularLocation>
        <location evidence="1">Membrane</location>
        <topology evidence="1">Multi-pass membrane protein</topology>
    </subcellularLocation>
</comment>
<feature type="transmembrane region" description="Helical" evidence="6">
    <location>
        <begin position="115"/>
        <end position="137"/>
    </location>
</feature>
<evidence type="ECO:0000256" key="4">
    <source>
        <dbReference type="ARBA" id="ARBA00023136"/>
    </source>
</evidence>